<dbReference type="Pfam" id="PF04244">
    <property type="entry name" value="DPRP"/>
    <property type="match status" value="1"/>
</dbReference>
<dbReference type="InterPro" id="IPR014729">
    <property type="entry name" value="Rossmann-like_a/b/a_fold"/>
</dbReference>
<sequence length="516" mass="59629">MAEIKSHYREIRLILGDQLNSNHSWFKEVSTDVLYVLAELKQESTYVKHHIQKICAFFAGMRAFAAQLEAQGQHVLYVKINDLRSENSFANLLVELAREKSAEIIRYQLPDEYRLDAELAELHQQSSFKIIADDTEHFLTSRTDFKNFFAGKKQFLMERFYRNMREKHRFLMDGSAPEGGKWNFDHDNRKKYKNEVPIPKPQNFANDVTAIYEEIQQAQLPHFGTIDASKLIWPITRSQALGVLKHFCEALLPYFGTYEDAMHGDDPFLFHSRLSFAMNAKLLSPTEVIEASISAYRSNDKISIAQIEGFVRQIAGWREYVRGLYWKEMPNYAQLNHLENQNPLPEFYWTGNTKMNCLRKSISQSLSLAYAHHIQRLMVIGNFSLLTQLHPDAVDAWYLGIYIDAIEWVELPNTRGMSQWADGGIIATKPYVSSGSYINKMSDYCGKCAYNVKERVGENACPFNALYWNFLDEKQAFFKDNQRMSMMLALLKKIPAAELAEIKLRAAAVIANPDRF</sequence>
<organism evidence="1 2">
    <name type="scientific">Flavobacterium aurantiibacter</name>
    <dbReference type="NCBI Taxonomy" id="2023067"/>
    <lineage>
        <taxon>Bacteria</taxon>
        <taxon>Pseudomonadati</taxon>
        <taxon>Bacteroidota</taxon>
        <taxon>Flavobacteriia</taxon>
        <taxon>Flavobacteriales</taxon>
        <taxon>Flavobacteriaceae</taxon>
        <taxon>Flavobacterium</taxon>
    </lineage>
</organism>
<dbReference type="InterPro" id="IPR052551">
    <property type="entry name" value="UV-DNA_repair_photolyase"/>
</dbReference>
<name>A0A255ZUM6_9FLAO</name>
<protein>
    <submittedName>
        <fullName evidence="1">Cryptochrome/photolyase family protein</fullName>
    </submittedName>
</protein>
<dbReference type="Gene3D" id="1.10.10.1710">
    <property type="entry name" value="Deoxyribodipyrimidine photolyase-related"/>
    <property type="match status" value="1"/>
</dbReference>
<evidence type="ECO:0000313" key="1">
    <source>
        <dbReference type="EMBL" id="OYQ45089.1"/>
    </source>
</evidence>
<dbReference type="Gene3D" id="1.10.579.10">
    <property type="entry name" value="DNA Cyclobutane Dipyrimidine Photolyase, subunit A, domain 3"/>
    <property type="match status" value="1"/>
</dbReference>
<keyword evidence="2" id="KW-1185">Reference proteome</keyword>
<dbReference type="RefSeq" id="WP_094486030.1">
    <property type="nucleotide sequence ID" value="NZ_NOXX01000187.1"/>
</dbReference>
<dbReference type="InterPro" id="IPR007357">
    <property type="entry name" value="PhrB-like"/>
</dbReference>
<dbReference type="InterPro" id="IPR036134">
    <property type="entry name" value="Crypto/Photolyase_FAD-like_sf"/>
</dbReference>
<comment type="caution">
    <text evidence="1">The sequence shown here is derived from an EMBL/GenBank/DDBJ whole genome shotgun (WGS) entry which is preliminary data.</text>
</comment>
<evidence type="ECO:0000313" key="2">
    <source>
        <dbReference type="Proteomes" id="UP000216035"/>
    </source>
</evidence>
<dbReference type="PANTHER" id="PTHR38657:SF1">
    <property type="entry name" value="SLR1343 PROTEIN"/>
    <property type="match status" value="1"/>
</dbReference>
<dbReference type="Gene3D" id="3.40.50.620">
    <property type="entry name" value="HUPs"/>
    <property type="match status" value="1"/>
</dbReference>
<dbReference type="SUPFAM" id="SSF48173">
    <property type="entry name" value="Cryptochrome/photolyase FAD-binding domain"/>
    <property type="match status" value="1"/>
</dbReference>
<keyword evidence="1" id="KW-0456">Lyase</keyword>
<dbReference type="GO" id="GO:0016829">
    <property type="term" value="F:lyase activity"/>
    <property type="evidence" value="ECO:0007669"/>
    <property type="project" value="UniProtKB-KW"/>
</dbReference>
<proteinExistence type="predicted"/>
<accession>A0A255ZUM6</accession>
<gene>
    <name evidence="1" type="ORF">CHX27_06890</name>
</gene>
<dbReference type="OrthoDB" id="5288100at2"/>
<reference evidence="1 2" key="1">
    <citation type="submission" date="2017-07" db="EMBL/GenBank/DDBJ databases">
        <title>Flavobacterium cyanobacteriorum sp. nov., isolated from cyanobacterial aggregates in a eutrophic lake.</title>
        <authorList>
            <person name="Cai H."/>
        </authorList>
    </citation>
    <scope>NUCLEOTIDE SEQUENCE [LARGE SCALE GENOMIC DNA]</scope>
    <source>
        <strain evidence="1 2">TH167</strain>
    </source>
</reference>
<dbReference type="Gene3D" id="1.25.40.80">
    <property type="match status" value="1"/>
</dbReference>
<dbReference type="Proteomes" id="UP000216035">
    <property type="component" value="Unassembled WGS sequence"/>
</dbReference>
<dbReference type="AlphaFoldDB" id="A0A255ZUM6"/>
<dbReference type="EMBL" id="NOXX01000187">
    <property type="protein sequence ID" value="OYQ45089.1"/>
    <property type="molecule type" value="Genomic_DNA"/>
</dbReference>
<dbReference type="PANTHER" id="PTHR38657">
    <property type="entry name" value="SLR1343 PROTEIN"/>
    <property type="match status" value="1"/>
</dbReference>